<feature type="domain" description="HTH LytTR-type" evidence="3">
    <location>
        <begin position="144"/>
        <end position="230"/>
    </location>
</feature>
<name>A0ABX2FVC8_9BACT</name>
<evidence type="ECO:0000313" key="5">
    <source>
        <dbReference type="Proteomes" id="UP000779507"/>
    </source>
</evidence>
<keyword evidence="1" id="KW-0597">Phosphoprotein</keyword>
<dbReference type="EMBL" id="JABSNP010000026">
    <property type="protein sequence ID" value="NRT21160.1"/>
    <property type="molecule type" value="Genomic_DNA"/>
</dbReference>
<dbReference type="InterPro" id="IPR046947">
    <property type="entry name" value="LytR-like"/>
</dbReference>
<comment type="caution">
    <text evidence="4">The sequence shown here is derived from an EMBL/GenBank/DDBJ whole genome shotgun (WGS) entry which is preliminary data.</text>
</comment>
<evidence type="ECO:0000256" key="1">
    <source>
        <dbReference type="PROSITE-ProRule" id="PRU00169"/>
    </source>
</evidence>
<feature type="modified residue" description="4-aspartylphosphate" evidence="1">
    <location>
        <position position="54"/>
    </location>
</feature>
<dbReference type="InterPro" id="IPR007492">
    <property type="entry name" value="LytTR_DNA-bd_dom"/>
</dbReference>
<gene>
    <name evidence="4" type="ORF">HNP98_004005</name>
</gene>
<dbReference type="PROSITE" id="PS50930">
    <property type="entry name" value="HTH_LYTTR"/>
    <property type="match status" value="1"/>
</dbReference>
<dbReference type="Proteomes" id="UP000779507">
    <property type="component" value="Unassembled WGS sequence"/>
</dbReference>
<dbReference type="SUPFAM" id="SSF52172">
    <property type="entry name" value="CheY-like"/>
    <property type="match status" value="1"/>
</dbReference>
<dbReference type="SMART" id="SM00448">
    <property type="entry name" value="REC"/>
    <property type="match status" value="1"/>
</dbReference>
<accession>A0ABX2FVC8</accession>
<protein>
    <submittedName>
        <fullName evidence="4">DNA-binding LytR/AlgR family response regulator</fullName>
    </submittedName>
</protein>
<dbReference type="Gene3D" id="3.40.50.2300">
    <property type="match status" value="1"/>
</dbReference>
<dbReference type="PANTHER" id="PTHR37299">
    <property type="entry name" value="TRANSCRIPTIONAL REGULATOR-RELATED"/>
    <property type="match status" value="1"/>
</dbReference>
<evidence type="ECO:0000313" key="4">
    <source>
        <dbReference type="EMBL" id="NRT21160.1"/>
    </source>
</evidence>
<reference evidence="4 5" key="1">
    <citation type="submission" date="2020-05" db="EMBL/GenBank/DDBJ databases">
        <title>Genomic Encyclopedia of Type Strains, Phase IV (KMG-V): Genome sequencing to study the core and pangenomes of soil and plant-associated prokaryotes.</title>
        <authorList>
            <person name="Whitman W."/>
        </authorList>
    </citation>
    <scope>NUCLEOTIDE SEQUENCE [LARGE SCALE GENOMIC DNA]</scope>
    <source>
        <strain evidence="4 5">9A</strain>
    </source>
</reference>
<evidence type="ECO:0000259" key="3">
    <source>
        <dbReference type="PROSITE" id="PS50930"/>
    </source>
</evidence>
<feature type="domain" description="Response regulatory" evidence="2">
    <location>
        <begin position="3"/>
        <end position="115"/>
    </location>
</feature>
<dbReference type="Gene3D" id="2.40.50.1020">
    <property type="entry name" value="LytTr DNA-binding domain"/>
    <property type="match status" value="1"/>
</dbReference>
<dbReference type="PROSITE" id="PS50110">
    <property type="entry name" value="RESPONSE_REGULATORY"/>
    <property type="match status" value="1"/>
</dbReference>
<dbReference type="GO" id="GO:0003677">
    <property type="term" value="F:DNA binding"/>
    <property type="evidence" value="ECO:0007669"/>
    <property type="project" value="UniProtKB-KW"/>
</dbReference>
<evidence type="ECO:0000259" key="2">
    <source>
        <dbReference type="PROSITE" id="PS50110"/>
    </source>
</evidence>
<dbReference type="PANTHER" id="PTHR37299:SF1">
    <property type="entry name" value="STAGE 0 SPORULATION PROTEIN A HOMOLOG"/>
    <property type="match status" value="1"/>
</dbReference>
<dbReference type="SMART" id="SM00850">
    <property type="entry name" value="LytTR"/>
    <property type="match status" value="1"/>
</dbReference>
<dbReference type="RefSeq" id="WP_173811918.1">
    <property type="nucleotide sequence ID" value="NZ_JABSNP010000026.1"/>
</dbReference>
<keyword evidence="5" id="KW-1185">Reference proteome</keyword>
<dbReference type="InterPro" id="IPR001789">
    <property type="entry name" value="Sig_transdc_resp-reg_receiver"/>
</dbReference>
<keyword evidence="4" id="KW-0238">DNA-binding</keyword>
<sequence length="236" mass="27048">MLRCLVIDDERIAREGLLEFIKQFDFLGVVGDYANALESLDLIRNKEVDLIFLDIEMPGIKGIRFAEMIGDLPVMIIFTTAYAEYALKGYKVNAIGYLLKPIFFEDFEKAVLKAKTWHELRHAEDSASEYLFFRENAVSHRIVITDIVYVKSLQNYVQLFLKDKRVVIVHTTLKAIQELLPAQKFIQLHRSYLAQKACITSVDGQFAHVPSAALPIARDRKQLLAELLTQREAGDR</sequence>
<dbReference type="Pfam" id="PF04397">
    <property type="entry name" value="LytTR"/>
    <property type="match status" value="1"/>
</dbReference>
<dbReference type="Pfam" id="PF00072">
    <property type="entry name" value="Response_reg"/>
    <property type="match status" value="1"/>
</dbReference>
<proteinExistence type="predicted"/>
<organism evidence="4 5">
    <name type="scientific">Hymenobacter caeli</name>
    <dbReference type="NCBI Taxonomy" id="2735894"/>
    <lineage>
        <taxon>Bacteria</taxon>
        <taxon>Pseudomonadati</taxon>
        <taxon>Bacteroidota</taxon>
        <taxon>Cytophagia</taxon>
        <taxon>Cytophagales</taxon>
        <taxon>Hymenobacteraceae</taxon>
        <taxon>Hymenobacter</taxon>
    </lineage>
</organism>
<dbReference type="InterPro" id="IPR011006">
    <property type="entry name" value="CheY-like_superfamily"/>
</dbReference>